<evidence type="ECO:0000313" key="1">
    <source>
        <dbReference type="EMBL" id="MBA8887687.1"/>
    </source>
</evidence>
<comment type="caution">
    <text evidence="1">The sequence shown here is derived from an EMBL/GenBank/DDBJ whole genome shotgun (WGS) entry which is preliminary data.</text>
</comment>
<proteinExistence type="predicted"/>
<dbReference type="AlphaFoldDB" id="A0A839ET94"/>
<dbReference type="PROSITE" id="PS51257">
    <property type="entry name" value="PROKAR_LIPOPROTEIN"/>
    <property type="match status" value="1"/>
</dbReference>
<name>A0A839ET94_9GAMM</name>
<evidence type="ECO:0000313" key="2">
    <source>
        <dbReference type="Proteomes" id="UP000550401"/>
    </source>
</evidence>
<organism evidence="1 2">
    <name type="scientific">Dokdonella fugitiva</name>
    <dbReference type="NCBI Taxonomy" id="328517"/>
    <lineage>
        <taxon>Bacteria</taxon>
        <taxon>Pseudomonadati</taxon>
        <taxon>Pseudomonadota</taxon>
        <taxon>Gammaproteobacteria</taxon>
        <taxon>Lysobacterales</taxon>
        <taxon>Rhodanobacteraceae</taxon>
        <taxon>Dokdonella</taxon>
    </lineage>
</organism>
<protein>
    <recommendedName>
        <fullName evidence="3">Lipoprotein</fullName>
    </recommendedName>
</protein>
<sequence>MHRLPSMLFTATLATVAVLGGCATDKMRSKTTLLDETLRSYAATIRWGEVAQALNFVEPKTLAEHPPTQLELDRFRQVRVTGYNEQPVVPVSENEMHQTVQIELVNVNTQSARSVVDRQVWKYDEAGKRWWLTTGLPDISRHD</sequence>
<dbReference type="EMBL" id="JACGXL010000002">
    <property type="protein sequence ID" value="MBA8887687.1"/>
    <property type="molecule type" value="Genomic_DNA"/>
</dbReference>
<keyword evidence="2" id="KW-1185">Reference proteome</keyword>
<dbReference type="RefSeq" id="WP_182530734.1">
    <property type="nucleotide sequence ID" value="NZ_JACGXL010000002.1"/>
</dbReference>
<accession>A0A839ET94</accession>
<dbReference type="Proteomes" id="UP000550401">
    <property type="component" value="Unassembled WGS sequence"/>
</dbReference>
<reference evidence="1 2" key="1">
    <citation type="submission" date="2020-07" db="EMBL/GenBank/DDBJ databases">
        <title>Genomic Encyclopedia of Type Strains, Phase IV (KMG-V): Genome sequencing to study the core and pangenomes of soil and plant-associated prokaryotes.</title>
        <authorList>
            <person name="Whitman W."/>
        </authorList>
    </citation>
    <scope>NUCLEOTIDE SEQUENCE [LARGE SCALE GENOMIC DNA]</scope>
    <source>
        <strain evidence="1 2">RH2WT43</strain>
    </source>
</reference>
<gene>
    <name evidence="1" type="ORF">FHW12_001901</name>
</gene>
<evidence type="ECO:0008006" key="3">
    <source>
        <dbReference type="Google" id="ProtNLM"/>
    </source>
</evidence>